<evidence type="ECO:0008006" key="4">
    <source>
        <dbReference type="Google" id="ProtNLM"/>
    </source>
</evidence>
<feature type="compositionally biased region" description="Polar residues" evidence="1">
    <location>
        <begin position="926"/>
        <end position="940"/>
    </location>
</feature>
<evidence type="ECO:0000313" key="2">
    <source>
        <dbReference type="EMBL" id="CTR06370.1"/>
    </source>
</evidence>
<sequence length="1239" mass="129901">MYGSSHPYALQEQRPSQPAHPFPTGPSTHNARMRPRQPPPEAPLPVPPKSKLPALPSAVPPSPRHASERLASSSTSPALAYPSFANDPFPSAQQRIRGESSPALSRHSNRDPFDNVTFDAQGRPVVAMRKQSSGGGTVTKRFVVGDDGREREETREERRARKERERAERGQSTVSENDHRRTSSRTSRTSDGYGFGTTPLTSPPIPSPSASPSIASPPPNTSSSNSSKSVLTVALQRAQSAVLLDSANNFPAAIAAYTQAVRLLKDVMARVEDGSKEMERKLSTGGVREGETFEEYEKRRARYERKERAKVDEARRLRVIHDTYEDRIRMLVSMGTPLPPSAASPTTPSTAQQPLSASSSLHSLAEPRPYAPSIASNSTVTSAAPPMTYRRRRSSNALEQHARQRSVTSLHTVTTPPTSVDAGSSYIDFDRPANGRAGAGVAESIGSAMLADVASPTSPQSQPWERGVPQIGDLPVFSSLADSVSPTLTRDEGFLSATSPTTRDARPLSYASDSTATAVARTPNTATPVPAPSPSAPLSTLPAPIPSSTSDPSSLAAPLSPGYVSSSGETDDLPMHTAVEPGSGWPAQSPQNVRPALPADASIPSENDRPLPLHASCSEGSVSGLAHLAPSMRRGSSASALTAASGETLRIGYGPGSEQMRRGSSVGTLPMRRGSSFGGLAFTDGEGSPVEIRPRPVRGASLVGTAHAPTLSSIAQAKAPLVNPTTAEGTISQRRNLRSPLPGEQSGLRPSTPSDLGAPTANIVVRAPSSDIERTPPPPVPYAFPSGPQSHHQSNGSISKSSGFSGASLPSRLRSLSQSGSKRPKLQSFDSEQGRPPLPPLRTAVNHTSSVSVSSAATSSNGGPSRKASVPTPTSLNAPTFATLGRSNSSSSVASNASSTYRFQTLASAGSDGPPSSARSRHAVSPSFSAYQHHPSQSVSGGVYLSAGLPSPPASTEPASRETTLAVPAARRPFHLMRLVLATMPSPSSANGASSNGGYLSERLYVPAQVWTTQGGAKLVALETKVRMLELISTGLDALDKAGRGLLLVPTASSSAHAAAREEAGRFARELESFEGLAEGVQTTLNKKLGPGVIGSFSGGVGSGAGAGSEKDAKTGRKGSTASFSTWSSKLSASLNRVTNGVSLDSQAAYVDAIAKVFKQAQCLDPHLAFIFATSPADAVNPEDSPYALLPDADRHRLERQLRKSSEFFNQVVCRFVLRDVGVLLDKYVKRGGAWLSGE</sequence>
<organism evidence="2 3">
    <name type="scientific">Rhodotorula toruloides</name>
    <name type="common">Yeast</name>
    <name type="synonym">Rhodosporidium toruloides</name>
    <dbReference type="NCBI Taxonomy" id="5286"/>
    <lineage>
        <taxon>Eukaryota</taxon>
        <taxon>Fungi</taxon>
        <taxon>Dikarya</taxon>
        <taxon>Basidiomycota</taxon>
        <taxon>Pucciniomycotina</taxon>
        <taxon>Microbotryomycetes</taxon>
        <taxon>Sporidiobolales</taxon>
        <taxon>Sporidiobolaceae</taxon>
        <taxon>Rhodotorula</taxon>
    </lineage>
</organism>
<dbReference type="Proteomes" id="UP000199069">
    <property type="component" value="Unassembled WGS sequence"/>
</dbReference>
<dbReference type="OMA" id="PNANYMG"/>
<feature type="region of interest" description="Disordered" evidence="1">
    <location>
        <begin position="717"/>
        <end position="894"/>
    </location>
</feature>
<accession>A0A0K3CCV5</accession>
<evidence type="ECO:0000313" key="3">
    <source>
        <dbReference type="Proteomes" id="UP000199069"/>
    </source>
</evidence>
<dbReference type="EMBL" id="CWKI01000004">
    <property type="protein sequence ID" value="CTR06370.1"/>
    <property type="molecule type" value="Genomic_DNA"/>
</dbReference>
<feature type="compositionally biased region" description="Polar residues" evidence="1">
    <location>
        <begin position="871"/>
        <end position="880"/>
    </location>
</feature>
<dbReference type="InterPro" id="IPR036181">
    <property type="entry name" value="MIT_dom_sf"/>
</dbReference>
<feature type="region of interest" description="Disordered" evidence="1">
    <location>
        <begin position="650"/>
        <end position="669"/>
    </location>
</feature>
<feature type="compositionally biased region" description="Low complexity" evidence="1">
    <location>
        <begin position="848"/>
        <end position="860"/>
    </location>
</feature>
<feature type="region of interest" description="Disordered" evidence="1">
    <location>
        <begin position="1"/>
        <end position="228"/>
    </location>
</feature>
<dbReference type="PANTHER" id="PTHR37327:SF1">
    <property type="entry name" value="MICROTUBULE INTERACTING AND TRANSPORT DOMAIN-CONTAINING PROTEIN"/>
    <property type="match status" value="1"/>
</dbReference>
<dbReference type="AlphaFoldDB" id="A0A0K3CCV5"/>
<keyword evidence="3" id="KW-1185">Reference proteome</keyword>
<feature type="region of interest" description="Disordered" evidence="1">
    <location>
        <begin position="906"/>
        <end position="963"/>
    </location>
</feature>
<feature type="region of interest" description="Disordered" evidence="1">
    <location>
        <begin position="491"/>
        <end position="601"/>
    </location>
</feature>
<feature type="compositionally biased region" description="Low complexity" evidence="1">
    <location>
        <begin position="343"/>
        <end position="367"/>
    </location>
</feature>
<gene>
    <name evidence="2" type="primary">FGENESH: predicted gene_4.7</name>
    <name evidence="2" type="ORF">BN2166_0022310</name>
</gene>
<dbReference type="SUPFAM" id="SSF116846">
    <property type="entry name" value="MIT domain"/>
    <property type="match status" value="1"/>
</dbReference>
<name>A0A0K3CCV5_RHOTO</name>
<feature type="compositionally biased region" description="Basic and acidic residues" evidence="1">
    <location>
        <begin position="143"/>
        <end position="169"/>
    </location>
</feature>
<dbReference type="PANTHER" id="PTHR37327">
    <property type="entry name" value="CHROMOSOME 1, WHOLE GENOME SHOTGUN SEQUENCE"/>
    <property type="match status" value="1"/>
</dbReference>
<feature type="compositionally biased region" description="Polar residues" evidence="1">
    <location>
        <begin position="723"/>
        <end position="734"/>
    </location>
</feature>
<feature type="compositionally biased region" description="Low complexity" evidence="1">
    <location>
        <begin position="908"/>
        <end position="918"/>
    </location>
</feature>
<feature type="compositionally biased region" description="Low complexity" evidence="1">
    <location>
        <begin position="515"/>
        <end position="528"/>
    </location>
</feature>
<evidence type="ECO:0000256" key="1">
    <source>
        <dbReference type="SAM" id="MobiDB-lite"/>
    </source>
</evidence>
<feature type="region of interest" description="Disordered" evidence="1">
    <location>
        <begin position="1102"/>
        <end position="1123"/>
    </location>
</feature>
<protein>
    <recommendedName>
        <fullName evidence="4">MIT domain-containing protein</fullName>
    </recommendedName>
</protein>
<feature type="compositionally biased region" description="Low complexity" evidence="1">
    <location>
        <begin position="790"/>
        <end position="821"/>
    </location>
</feature>
<feature type="compositionally biased region" description="Pro residues" evidence="1">
    <location>
        <begin position="201"/>
        <end position="220"/>
    </location>
</feature>
<feature type="compositionally biased region" description="Polar residues" evidence="1">
    <location>
        <begin position="405"/>
        <end position="422"/>
    </location>
</feature>
<proteinExistence type="predicted"/>
<reference evidence="2 3" key="1">
    <citation type="submission" date="2015-07" db="EMBL/GenBank/DDBJ databases">
        <authorList>
            <person name="Cajimat M.N.B."/>
            <person name="Milazzo M.L."/>
            <person name="Fulhorst C.F."/>
        </authorList>
    </citation>
    <scope>NUCLEOTIDE SEQUENCE [LARGE SCALE GENOMIC DNA]</scope>
    <source>
        <strain evidence="2">Single colony</strain>
    </source>
</reference>
<feature type="compositionally biased region" description="Pro residues" evidence="1">
    <location>
        <begin position="36"/>
        <end position="50"/>
    </location>
</feature>
<feature type="compositionally biased region" description="Low complexity" evidence="1">
    <location>
        <begin position="536"/>
        <end position="561"/>
    </location>
</feature>
<dbReference type="STRING" id="5286.A0A0K3CCV5"/>
<feature type="region of interest" description="Disordered" evidence="1">
    <location>
        <begin position="335"/>
        <end position="426"/>
    </location>
</feature>